<dbReference type="Proteomes" id="UP000442714">
    <property type="component" value="Unassembled WGS sequence"/>
</dbReference>
<name>A0A844ZWH5_9SPHN</name>
<dbReference type="EMBL" id="WTYX01000002">
    <property type="protein sequence ID" value="MXO91107.1"/>
    <property type="molecule type" value="Genomic_DNA"/>
</dbReference>
<evidence type="ECO:0000313" key="4">
    <source>
        <dbReference type="Proteomes" id="UP000442714"/>
    </source>
</evidence>
<proteinExistence type="predicted"/>
<keyword evidence="1" id="KW-0479">Metal-binding</keyword>
<keyword evidence="3" id="KW-0560">Oxidoreductase</keyword>
<dbReference type="GO" id="GO:0051213">
    <property type="term" value="F:dioxygenase activity"/>
    <property type="evidence" value="ECO:0007669"/>
    <property type="project" value="UniProtKB-KW"/>
</dbReference>
<feature type="domain" description="VOC" evidence="2">
    <location>
        <begin position="5"/>
        <end position="131"/>
    </location>
</feature>
<keyword evidence="4" id="KW-1185">Reference proteome</keyword>
<comment type="caution">
    <text evidence="3">The sequence shown here is derived from an EMBL/GenBank/DDBJ whole genome shotgun (WGS) entry which is preliminary data.</text>
</comment>
<sequence length="133" mass="14989">MIVEKLDHVNIIAADLQATARFYAALLDLEERDGPAHMRPDQVRWMYDSAGNAILHLNSEDFARRYDRDVEVGAPTGAIHHVAFRCKGFDAMRERLDARGADYRVSDHSASGIKQIFTADPNNVLLELNFFDG</sequence>
<dbReference type="InterPro" id="IPR004360">
    <property type="entry name" value="Glyas_Fos-R_dOase_dom"/>
</dbReference>
<keyword evidence="3" id="KW-0223">Dioxygenase</keyword>
<dbReference type="GO" id="GO:0046872">
    <property type="term" value="F:metal ion binding"/>
    <property type="evidence" value="ECO:0007669"/>
    <property type="project" value="UniProtKB-KW"/>
</dbReference>
<dbReference type="Pfam" id="PF00903">
    <property type="entry name" value="Glyoxalase"/>
    <property type="match status" value="1"/>
</dbReference>
<evidence type="ECO:0000313" key="3">
    <source>
        <dbReference type="EMBL" id="MXO91107.1"/>
    </source>
</evidence>
<accession>A0A844ZWH5</accession>
<dbReference type="InterPro" id="IPR037523">
    <property type="entry name" value="VOC_core"/>
</dbReference>
<dbReference type="PANTHER" id="PTHR36113:SF6">
    <property type="entry name" value="FOSFOMYCIN RESISTANCE PROTEIN FOSX"/>
    <property type="match status" value="1"/>
</dbReference>
<dbReference type="SUPFAM" id="SSF54593">
    <property type="entry name" value="Glyoxalase/Bleomycin resistance protein/Dihydroxybiphenyl dioxygenase"/>
    <property type="match status" value="1"/>
</dbReference>
<dbReference type="AlphaFoldDB" id="A0A844ZWH5"/>
<evidence type="ECO:0000259" key="2">
    <source>
        <dbReference type="PROSITE" id="PS51819"/>
    </source>
</evidence>
<dbReference type="InterPro" id="IPR029068">
    <property type="entry name" value="Glyas_Bleomycin-R_OHBP_Dase"/>
</dbReference>
<evidence type="ECO:0000256" key="1">
    <source>
        <dbReference type="ARBA" id="ARBA00022723"/>
    </source>
</evidence>
<reference evidence="3 4" key="1">
    <citation type="submission" date="2019-12" db="EMBL/GenBank/DDBJ databases">
        <title>Genomic-based taxomic classification of the family Erythrobacteraceae.</title>
        <authorList>
            <person name="Xu L."/>
        </authorList>
    </citation>
    <scope>NUCLEOTIDE SEQUENCE [LARGE SCALE GENOMIC DNA]</scope>
    <source>
        <strain evidence="3 4">KCTC 52763</strain>
    </source>
</reference>
<protein>
    <submittedName>
        <fullName evidence="3">Glyoxalase/bleomycin resistance/extradiol dioxygenase family protein</fullName>
    </submittedName>
</protein>
<dbReference type="PANTHER" id="PTHR36113">
    <property type="entry name" value="LYASE, PUTATIVE-RELATED-RELATED"/>
    <property type="match status" value="1"/>
</dbReference>
<dbReference type="RefSeq" id="WP_160604829.1">
    <property type="nucleotide sequence ID" value="NZ_WTYX01000002.1"/>
</dbReference>
<gene>
    <name evidence="3" type="ORF">GRI41_09760</name>
</gene>
<dbReference type="InterPro" id="IPR051332">
    <property type="entry name" value="Fosfomycin_Res_Enzymes"/>
</dbReference>
<dbReference type="PROSITE" id="PS51819">
    <property type="entry name" value="VOC"/>
    <property type="match status" value="1"/>
</dbReference>
<dbReference type="OrthoDB" id="5243302at2"/>
<dbReference type="Gene3D" id="3.10.180.10">
    <property type="entry name" value="2,3-Dihydroxybiphenyl 1,2-Dioxygenase, domain 1"/>
    <property type="match status" value="1"/>
</dbReference>
<organism evidence="3 4">
    <name type="scientific">Pontixanthobacter aquaemixtae</name>
    <dbReference type="NCBI Taxonomy" id="1958940"/>
    <lineage>
        <taxon>Bacteria</taxon>
        <taxon>Pseudomonadati</taxon>
        <taxon>Pseudomonadota</taxon>
        <taxon>Alphaproteobacteria</taxon>
        <taxon>Sphingomonadales</taxon>
        <taxon>Erythrobacteraceae</taxon>
        <taxon>Pontixanthobacter</taxon>
    </lineage>
</organism>